<name>A0AC61RDG8_9BACT</name>
<dbReference type="Proteomes" id="UP000306319">
    <property type="component" value="Unassembled WGS sequence"/>
</dbReference>
<protein>
    <submittedName>
        <fullName evidence="1">Uncharacterized protein</fullName>
    </submittedName>
</protein>
<dbReference type="EMBL" id="SRYB01000023">
    <property type="protein sequence ID" value="TGY77547.1"/>
    <property type="molecule type" value="Genomic_DNA"/>
</dbReference>
<sequence>MKKSLLLAAFAAAVLPMSAQNPLDEVNNLVANGNFEDTNYVQAVPGGYTWDPANTWYNLETLPGWNTNTGGEWNGTIWILSGDEYAGDGDLRPEEDMQYLHFHGYHENGWTTINASQIVKNLVPGRQYTLDFLIAQNQGEGKNWTPDPNYGFTLSEVDGDKAGKMITEASNMAEGQDMVYCAYTFTAPSDQVFLNFYLGNYYGDKNDKGVPNTKDLWMDLDNVRIYSAEGDEETPSAVNEVEIDENAPVEYYNLQGVRVNAASDMKGIYIRKQGNKSTKVVL</sequence>
<keyword evidence="2" id="KW-1185">Reference proteome</keyword>
<accession>A0AC61RDG8</accession>
<comment type="caution">
    <text evidence="1">The sequence shown here is derived from an EMBL/GenBank/DDBJ whole genome shotgun (WGS) entry which is preliminary data.</text>
</comment>
<organism evidence="1 2">
    <name type="scientific">Lepagella muris</name>
    <dbReference type="NCBI Taxonomy" id="3032870"/>
    <lineage>
        <taxon>Bacteria</taxon>
        <taxon>Pseudomonadati</taxon>
        <taxon>Bacteroidota</taxon>
        <taxon>Bacteroidia</taxon>
        <taxon>Bacteroidales</taxon>
        <taxon>Muribaculaceae</taxon>
        <taxon>Lepagella</taxon>
    </lineage>
</organism>
<evidence type="ECO:0000313" key="2">
    <source>
        <dbReference type="Proteomes" id="UP000306319"/>
    </source>
</evidence>
<proteinExistence type="predicted"/>
<evidence type="ECO:0000313" key="1">
    <source>
        <dbReference type="EMBL" id="TGY77547.1"/>
    </source>
</evidence>
<reference evidence="1" key="1">
    <citation type="submission" date="2019-04" db="EMBL/GenBank/DDBJ databases">
        <title>Microbes associate with the intestines of laboratory mice.</title>
        <authorList>
            <person name="Navarre W."/>
            <person name="Wong E."/>
            <person name="Huang K."/>
            <person name="Tropini C."/>
            <person name="Ng K."/>
            <person name="Yu B."/>
        </authorList>
    </citation>
    <scope>NUCLEOTIDE SEQUENCE</scope>
    <source>
        <strain evidence="1">NM04_E33</strain>
    </source>
</reference>
<gene>
    <name evidence="1" type="ORF">E5331_13965</name>
</gene>